<reference evidence="1 2" key="1">
    <citation type="journal article" date="2013" name="Appl. Environ. Microbiol.">
        <title>Narrow Host-Range Bacteriophages that Infect Rhizobium etli associate with Distinct Genomic Types.</title>
        <authorList>
            <person name="Santamaria R.I."/>
            <person name="Bustos P."/>
            <person name="Sepulveda-Robles O."/>
            <person name="Lozano L."/>
            <person name="Rodriguez C."/>
            <person name="Fernandez J.L."/>
            <person name="Juarez S."/>
            <person name="Kameyama L."/>
            <person name="Guarneros G."/>
            <person name="Davila G."/>
            <person name="Gonzalez V."/>
        </authorList>
    </citation>
    <scope>NUCLEOTIDE SEQUENCE [LARGE SCALE GENOMIC DNA]</scope>
</reference>
<proteinExistence type="predicted"/>
<evidence type="ECO:0000313" key="1">
    <source>
        <dbReference type="EMBL" id="AGC35559.1"/>
    </source>
</evidence>
<accession>L7TMN7</accession>
<gene>
    <name evidence="1" type="ORF">RHEph01_gp049</name>
</gene>
<keyword evidence="2" id="KW-1185">Reference proteome</keyword>
<dbReference type="Proteomes" id="UP000011149">
    <property type="component" value="Segment"/>
</dbReference>
<sequence>MIFKDGALLPAVPEVETLPNLSPRQLWLAALEINTTKAQVMAQIGTITDAKLRATLEIELTEPPPDGYVRDSFAVERLRDMMGIPVDQFDALWLWAGTL</sequence>
<name>L7TMN7_9CAUD</name>
<dbReference type="EMBL" id="JX483873">
    <property type="protein sequence ID" value="AGC35559.1"/>
    <property type="molecule type" value="Genomic_DNA"/>
</dbReference>
<protein>
    <submittedName>
        <fullName evidence="1">Uncharacterized protein</fullName>
    </submittedName>
</protein>
<organism evidence="1 2">
    <name type="scientific">Rhizobium phage RHEph01</name>
    <dbReference type="NCBI Taxonomy" id="1220601"/>
    <lineage>
        <taxon>Viruses</taxon>
        <taxon>Duplodnaviria</taxon>
        <taxon>Heunggongvirae</taxon>
        <taxon>Uroviricota</taxon>
        <taxon>Caudoviricetes</taxon>
        <taxon>Autographivirales</taxon>
        <taxon>Paadamvirus</taxon>
        <taxon>Paadamvirus RHEph01</taxon>
    </lineage>
</organism>
<evidence type="ECO:0000313" key="2">
    <source>
        <dbReference type="Proteomes" id="UP000011149"/>
    </source>
</evidence>